<protein>
    <submittedName>
        <fullName evidence="9">Uncharacterized protein</fullName>
    </submittedName>
</protein>
<sequence>MTSKPRNIILYFLLICILCFSSCSKRSSASSELLQAEKLMETLPDSALAILNKIPSPETLSNREYASYCLLFTQALDKNYITITSDSLIKKAVTYYENHNDIASLALSYYYMGRTYFDMQDALQAQQAYLKALELGESLNSTDLLIKINNSLGTLYSYQDIYETALPLYKKTLSLLEGSNDSTRISLALRNTARVFTETQQLDSAIYYYQQAIKTATPESSSSLYNDLGSLYMKIGQYEEAGDCIQKSIQTCFTPSLEYHLFLTYGEYLLKTAQYDSAQYYLSQSLQSPNIYTQAGSLYFLAQIKRKKSDFTDYFKYWDHYEQLRDSIRVNSHYENIRMTQSMFNYQHIADEKLKYEQEAARQMIIIYQILIITVFLFLTGFFFFKKEQKKKKKLLDLKEQQYKQSQQHIEDNKQQIKYLENALSNGQETLSDVKKQLFETQKLMLEMENRQISLKQNTLEILEHDLKKSALYIKIHKTETGLTESEWSELGLLIDATYSDFSKRIFDLSPYVSTEELRVCYLVKIGIPVKKIASLMRLTSSGVTQCRKRLYKKLTHEPESTEKFDQFIADL</sequence>
<feature type="repeat" description="TPR" evidence="6">
    <location>
        <begin position="222"/>
        <end position="255"/>
    </location>
</feature>
<evidence type="ECO:0000313" key="9">
    <source>
        <dbReference type="EMBL" id="KKB60038.1"/>
    </source>
</evidence>
<comment type="caution">
    <text evidence="9">The sequence shown here is derived from an EMBL/GenBank/DDBJ whole genome shotgun (WGS) entry which is preliminary data.</text>
</comment>
<dbReference type="InterPro" id="IPR019734">
    <property type="entry name" value="TPR_rpt"/>
</dbReference>
<evidence type="ECO:0000256" key="5">
    <source>
        <dbReference type="ARBA" id="ARBA00038253"/>
    </source>
</evidence>
<dbReference type="Gene3D" id="1.25.40.10">
    <property type="entry name" value="Tetratricopeptide repeat domain"/>
    <property type="match status" value="2"/>
</dbReference>
<dbReference type="SUPFAM" id="SSF48452">
    <property type="entry name" value="TPR-like"/>
    <property type="match status" value="1"/>
</dbReference>
<dbReference type="Pfam" id="PF13424">
    <property type="entry name" value="TPR_12"/>
    <property type="match status" value="1"/>
</dbReference>
<keyword evidence="3" id="KW-0677">Repeat</keyword>
<evidence type="ECO:0000256" key="1">
    <source>
        <dbReference type="ARBA" id="ARBA00004496"/>
    </source>
</evidence>
<keyword evidence="8" id="KW-0472">Membrane</keyword>
<feature type="coiled-coil region" evidence="7">
    <location>
        <begin position="396"/>
        <end position="466"/>
    </location>
</feature>
<evidence type="ECO:0000256" key="7">
    <source>
        <dbReference type="SAM" id="Coils"/>
    </source>
</evidence>
<keyword evidence="8" id="KW-0812">Transmembrane</keyword>
<dbReference type="PROSITE" id="PS50005">
    <property type="entry name" value="TPR"/>
    <property type="match status" value="2"/>
</dbReference>
<evidence type="ECO:0000256" key="3">
    <source>
        <dbReference type="ARBA" id="ARBA00022737"/>
    </source>
</evidence>
<feature type="transmembrane region" description="Helical" evidence="8">
    <location>
        <begin position="365"/>
        <end position="385"/>
    </location>
</feature>
<keyword evidence="4 6" id="KW-0802">TPR repeat</keyword>
<evidence type="ECO:0000313" key="10">
    <source>
        <dbReference type="Proteomes" id="UP000033047"/>
    </source>
</evidence>
<keyword evidence="8" id="KW-1133">Transmembrane helix</keyword>
<proteinExistence type="inferred from homology"/>
<evidence type="ECO:0000256" key="6">
    <source>
        <dbReference type="PROSITE-ProRule" id="PRU00339"/>
    </source>
</evidence>
<dbReference type="Proteomes" id="UP000033047">
    <property type="component" value="Unassembled WGS sequence"/>
</dbReference>
<evidence type="ECO:0000256" key="2">
    <source>
        <dbReference type="ARBA" id="ARBA00022490"/>
    </source>
</evidence>
<dbReference type="EMBL" id="AQHV01000001">
    <property type="protein sequence ID" value="KKB60038.1"/>
    <property type="molecule type" value="Genomic_DNA"/>
</dbReference>
<dbReference type="InterPro" id="IPR051476">
    <property type="entry name" value="Bac_ResReg_Asp_Phosphatase"/>
</dbReference>
<keyword evidence="7" id="KW-0175">Coiled coil</keyword>
<feature type="repeat" description="TPR" evidence="6">
    <location>
        <begin position="106"/>
        <end position="139"/>
    </location>
</feature>
<dbReference type="STRING" id="927665.HMPREF1535_00313"/>
<keyword evidence="2" id="KW-0963">Cytoplasm</keyword>
<comment type="similarity">
    <text evidence="5">Belongs to the Rap family.</text>
</comment>
<dbReference type="PANTHER" id="PTHR46630">
    <property type="entry name" value="TETRATRICOPEPTIDE REPEAT PROTEIN 29"/>
    <property type="match status" value="1"/>
</dbReference>
<dbReference type="AlphaFoldDB" id="A0A0F5JQK4"/>
<reference evidence="9 10" key="1">
    <citation type="submission" date="2013-04" db="EMBL/GenBank/DDBJ databases">
        <title>The Genome Sequence of Parabacteroides goldsteinii DSM 19448.</title>
        <authorList>
            <consortium name="The Broad Institute Genomics Platform"/>
            <person name="Earl A."/>
            <person name="Ward D."/>
            <person name="Feldgarden M."/>
            <person name="Gevers D."/>
            <person name="Martens E."/>
            <person name="Sakamoto M."/>
            <person name="Benno Y."/>
            <person name="Song Y."/>
            <person name="Liu C."/>
            <person name="Lee J."/>
            <person name="Bolanos M."/>
            <person name="Vaisanen M.L."/>
            <person name="Finegold S.M."/>
            <person name="Walker B."/>
            <person name="Young S."/>
            <person name="Zeng Q."/>
            <person name="Gargeya S."/>
            <person name="Fitzgerald M."/>
            <person name="Haas B."/>
            <person name="Abouelleil A."/>
            <person name="Allen A.W."/>
            <person name="Alvarado L."/>
            <person name="Arachchi H.M."/>
            <person name="Berlin A.M."/>
            <person name="Chapman S.B."/>
            <person name="Gainer-Dewar J."/>
            <person name="Goldberg J."/>
            <person name="Griggs A."/>
            <person name="Gujja S."/>
            <person name="Hansen M."/>
            <person name="Howarth C."/>
            <person name="Imamovic A."/>
            <person name="Ireland A."/>
            <person name="Larimer J."/>
            <person name="McCowan C."/>
            <person name="Murphy C."/>
            <person name="Pearson M."/>
            <person name="Poon T.W."/>
            <person name="Priest M."/>
            <person name="Roberts A."/>
            <person name="Saif S."/>
            <person name="Shea T."/>
            <person name="Sisk P."/>
            <person name="Sykes S."/>
            <person name="Wortman J."/>
            <person name="Nusbaum C."/>
            <person name="Birren B."/>
        </authorList>
    </citation>
    <scope>NUCLEOTIDE SEQUENCE [LARGE SCALE GENOMIC DNA]</scope>
    <source>
        <strain evidence="9 10">DSM 19448</strain>
    </source>
</reference>
<gene>
    <name evidence="9" type="ORF">HMPREF1535_00313</name>
</gene>
<dbReference type="PANTHER" id="PTHR46630:SF1">
    <property type="entry name" value="TETRATRICOPEPTIDE REPEAT PROTEIN 29"/>
    <property type="match status" value="1"/>
</dbReference>
<evidence type="ECO:0000256" key="4">
    <source>
        <dbReference type="ARBA" id="ARBA00022803"/>
    </source>
</evidence>
<dbReference type="HOGENOM" id="CLU_030491_0_0_10"/>
<accession>A0A0F5JQK4</accession>
<evidence type="ECO:0000256" key="8">
    <source>
        <dbReference type="SAM" id="Phobius"/>
    </source>
</evidence>
<dbReference type="InterPro" id="IPR011990">
    <property type="entry name" value="TPR-like_helical_dom_sf"/>
</dbReference>
<dbReference type="PATRIC" id="fig|927665.4.peg.313"/>
<comment type="subcellular location">
    <subcellularLocation>
        <location evidence="1">Cytoplasm</location>
    </subcellularLocation>
</comment>
<name>A0A0F5JQK4_9BACT</name>
<dbReference type="SMART" id="SM00028">
    <property type="entry name" value="TPR"/>
    <property type="match status" value="4"/>
</dbReference>
<dbReference type="GO" id="GO:0005737">
    <property type="term" value="C:cytoplasm"/>
    <property type="evidence" value="ECO:0007669"/>
    <property type="project" value="UniProtKB-SubCell"/>
</dbReference>
<organism evidence="9 10">
    <name type="scientific">Parabacteroides goldsteinii DSM 19448 = WAL 12034</name>
    <dbReference type="NCBI Taxonomy" id="927665"/>
    <lineage>
        <taxon>Bacteria</taxon>
        <taxon>Pseudomonadati</taxon>
        <taxon>Bacteroidota</taxon>
        <taxon>Bacteroidia</taxon>
        <taxon>Bacteroidales</taxon>
        <taxon>Tannerellaceae</taxon>
        <taxon>Parabacteroides</taxon>
    </lineage>
</organism>